<dbReference type="InterPro" id="IPR005151">
    <property type="entry name" value="Tail-specific_protease"/>
</dbReference>
<dbReference type="InterPro" id="IPR029045">
    <property type="entry name" value="ClpP/crotonase-like_dom_sf"/>
</dbReference>
<dbReference type="GO" id="GO:0008236">
    <property type="term" value="F:serine-type peptidase activity"/>
    <property type="evidence" value="ECO:0007669"/>
    <property type="project" value="InterPro"/>
</dbReference>
<feature type="signal peptide" evidence="1">
    <location>
        <begin position="1"/>
        <end position="20"/>
    </location>
</feature>
<keyword evidence="1" id="KW-0732">Signal</keyword>
<evidence type="ECO:0000313" key="3">
    <source>
        <dbReference type="EMBL" id="OZV68505.1"/>
    </source>
</evidence>
<dbReference type="GO" id="GO:0006508">
    <property type="term" value="P:proteolysis"/>
    <property type="evidence" value="ECO:0007669"/>
    <property type="project" value="InterPro"/>
</dbReference>
<dbReference type="OrthoDB" id="2327485at2"/>
<organism evidence="3 4">
    <name type="scientific">Winogradskyella aurantia</name>
    <dbReference type="NCBI Taxonomy" id="1915063"/>
    <lineage>
        <taxon>Bacteria</taxon>
        <taxon>Pseudomonadati</taxon>
        <taxon>Bacteroidota</taxon>
        <taxon>Flavobacteriia</taxon>
        <taxon>Flavobacteriales</taxon>
        <taxon>Flavobacteriaceae</taxon>
        <taxon>Winogradskyella</taxon>
    </lineage>
</organism>
<evidence type="ECO:0000313" key="4">
    <source>
        <dbReference type="Proteomes" id="UP000216840"/>
    </source>
</evidence>
<dbReference type="SMART" id="SM00245">
    <property type="entry name" value="TSPc"/>
    <property type="match status" value="1"/>
</dbReference>
<proteinExistence type="predicted"/>
<evidence type="ECO:0000259" key="2">
    <source>
        <dbReference type="SMART" id="SM00245"/>
    </source>
</evidence>
<sequence>MKNLACLVTILLTSSLTIFAQSPTCDCKTDLDFVVKKLKDTPSFKEQMKGEALNLFNETYNRLSQKSEQALPVADCYSLLQEQIGMIDDFHLNLLFNGSANSSYLKAQPYSKAEVNALKTYLETTKANAVEGIYKLGESSIEIGLKQTANNVVEGIVLTEGDSIWRQGEVYLRGKKNKFGKYNLISNKRATKTLQMINNISFDNARLVSLKKLENPYNAEFKTDKTSNWEFKALKDNVQYIYFGSFNRREPNKTASKEFLSDLKTKLTADYLIVDLRSNGGGANKISQPFFKLLKKSKAKIYVLTNSFTVSNAEQFTVKLKSLDNTVHLGQGTYGAITYGSNYGNVYETPSGYFSLYPTDMNFHKQYFQYEGSGVVPDIKLDFNRDWIEQTLEIIEADQK</sequence>
<dbReference type="RefSeq" id="WP_094968270.1">
    <property type="nucleotide sequence ID" value="NZ_NGJN01000004.1"/>
</dbReference>
<dbReference type="Proteomes" id="UP000216840">
    <property type="component" value="Unassembled WGS sequence"/>
</dbReference>
<reference evidence="3 4" key="1">
    <citation type="submission" date="2017-05" db="EMBL/GenBank/DDBJ databases">
        <title>The draft genome sequence of Idiomarina salinarum WNB302.</title>
        <authorList>
            <person name="Sun Y."/>
            <person name="Chen B."/>
            <person name="Du Z."/>
        </authorList>
    </citation>
    <scope>NUCLEOTIDE SEQUENCE [LARGE SCALE GENOMIC DNA]</scope>
    <source>
        <strain evidence="3 4">WNB302</strain>
    </source>
</reference>
<protein>
    <recommendedName>
        <fullName evidence="2">Tail specific protease domain-containing protein</fullName>
    </recommendedName>
</protein>
<feature type="domain" description="Tail specific protease" evidence="2">
    <location>
        <begin position="203"/>
        <end position="382"/>
    </location>
</feature>
<dbReference type="SUPFAM" id="SSF52096">
    <property type="entry name" value="ClpP/crotonase"/>
    <property type="match status" value="1"/>
</dbReference>
<name>A0A265UT65_9FLAO</name>
<feature type="chain" id="PRO_5013012215" description="Tail specific protease domain-containing protein" evidence="1">
    <location>
        <begin position="21"/>
        <end position="400"/>
    </location>
</feature>
<dbReference type="Pfam" id="PF03572">
    <property type="entry name" value="Peptidase_S41"/>
    <property type="match status" value="1"/>
</dbReference>
<dbReference type="EMBL" id="NGJN01000004">
    <property type="protein sequence ID" value="OZV68505.1"/>
    <property type="molecule type" value="Genomic_DNA"/>
</dbReference>
<comment type="caution">
    <text evidence="3">The sequence shown here is derived from an EMBL/GenBank/DDBJ whole genome shotgun (WGS) entry which is preliminary data.</text>
</comment>
<accession>A0A265UT65</accession>
<evidence type="ECO:0000256" key="1">
    <source>
        <dbReference type="SAM" id="SignalP"/>
    </source>
</evidence>
<dbReference type="AlphaFoldDB" id="A0A265UT65"/>
<keyword evidence="4" id="KW-1185">Reference proteome</keyword>
<gene>
    <name evidence="3" type="ORF">CA834_08500</name>
</gene>
<dbReference type="Gene3D" id="3.90.226.10">
    <property type="entry name" value="2-enoyl-CoA Hydratase, Chain A, domain 1"/>
    <property type="match status" value="2"/>
</dbReference>